<sequence>MRNCWLLLSVLGTIISALPAEAAKLTSWQFDTNQNKLVFSTNDGVQPTAKLISNPSRVVIDLPGTQLGKPTTHKQIGSAVKSVRAGQFNAQTARLVVELEAGYTIDPQQVRVVGNTPNQWSVQLPNPQRAPGSTTRAIAATSNPNFQITQNGLYVRLDAQQTGTLQTQRSKDGRQIAIDLPGIALPSALAAQNLAVSRYGVSSVQFTQISPSMARMTLNVTADSPDWQASFSRFGGLVLVPMGGMRSIRDSNPKPEFSTPVANTPPSVVNIPVPPPRNPLPPRVSTPTPPRVSTPTPPRVSPPAPPQVSPPTRTPSPSLPTIPNSRVLVTIDPGHGGRDPGAIGRGGLREIDVVLPISKDVARILEQQGVKVQMTRSDDRFISLGGRTRMANGARSDLFVSIHANASSTSGGNGLETFYYATGKGLAQSIQTSIVRRTGMKNRGVKQARFYVLKNTAMPAALVEVGFVTGSSDAAKLSNPAFRRQMAEAIAEGILNYVKRNNL</sequence>
<feature type="region of interest" description="Disordered" evidence="2">
    <location>
        <begin position="249"/>
        <end position="323"/>
    </location>
</feature>
<protein>
    <submittedName>
        <fullName evidence="5">N-acetylmuramoyl-L-alanine amidase</fullName>
    </submittedName>
</protein>
<dbReference type="GO" id="GO:0030288">
    <property type="term" value="C:outer membrane-bounded periplasmic space"/>
    <property type="evidence" value="ECO:0007669"/>
    <property type="project" value="TreeGrafter"/>
</dbReference>
<evidence type="ECO:0000259" key="4">
    <source>
        <dbReference type="SMART" id="SM00646"/>
    </source>
</evidence>
<dbReference type="RefSeq" id="WP_194029335.1">
    <property type="nucleotide sequence ID" value="NZ_JADEWZ010000012.1"/>
</dbReference>
<evidence type="ECO:0000313" key="6">
    <source>
        <dbReference type="Proteomes" id="UP000654482"/>
    </source>
</evidence>
<dbReference type="InterPro" id="IPR021731">
    <property type="entry name" value="AMIN_dom"/>
</dbReference>
<dbReference type="PANTHER" id="PTHR30404:SF0">
    <property type="entry name" value="N-ACETYLMURAMOYL-L-ALANINE AMIDASE AMIC"/>
    <property type="match status" value="1"/>
</dbReference>
<evidence type="ECO:0000256" key="2">
    <source>
        <dbReference type="SAM" id="MobiDB-lite"/>
    </source>
</evidence>
<dbReference type="AlphaFoldDB" id="A0A8J7DW54"/>
<accession>A0A8J7DW54</accession>
<evidence type="ECO:0000256" key="3">
    <source>
        <dbReference type="SAM" id="SignalP"/>
    </source>
</evidence>
<dbReference type="SMART" id="SM00646">
    <property type="entry name" value="Ami_3"/>
    <property type="match status" value="1"/>
</dbReference>
<dbReference type="Pfam" id="PF01520">
    <property type="entry name" value="Amidase_3"/>
    <property type="match status" value="1"/>
</dbReference>
<keyword evidence="1" id="KW-0378">Hydrolase</keyword>
<feature type="signal peptide" evidence="3">
    <location>
        <begin position="1"/>
        <end position="22"/>
    </location>
</feature>
<dbReference type="Gene3D" id="3.40.630.40">
    <property type="entry name" value="Zn-dependent exopeptidases"/>
    <property type="match status" value="1"/>
</dbReference>
<evidence type="ECO:0000256" key="1">
    <source>
        <dbReference type="ARBA" id="ARBA00022801"/>
    </source>
</evidence>
<dbReference type="Proteomes" id="UP000654482">
    <property type="component" value="Unassembled WGS sequence"/>
</dbReference>
<dbReference type="GO" id="GO:0009253">
    <property type="term" value="P:peptidoglycan catabolic process"/>
    <property type="evidence" value="ECO:0007669"/>
    <property type="project" value="InterPro"/>
</dbReference>
<evidence type="ECO:0000313" key="5">
    <source>
        <dbReference type="EMBL" id="MBE9116241.1"/>
    </source>
</evidence>
<feature type="compositionally biased region" description="Pro residues" evidence="2">
    <location>
        <begin position="272"/>
        <end position="320"/>
    </location>
</feature>
<comment type="caution">
    <text evidence="5">The sequence shown here is derived from an EMBL/GenBank/DDBJ whole genome shotgun (WGS) entry which is preliminary data.</text>
</comment>
<feature type="chain" id="PRO_5035311137" evidence="3">
    <location>
        <begin position="23"/>
        <end position="503"/>
    </location>
</feature>
<dbReference type="GO" id="GO:0008745">
    <property type="term" value="F:N-acetylmuramoyl-L-alanine amidase activity"/>
    <property type="evidence" value="ECO:0007669"/>
    <property type="project" value="InterPro"/>
</dbReference>
<reference evidence="5" key="1">
    <citation type="submission" date="2020-10" db="EMBL/GenBank/DDBJ databases">
        <authorList>
            <person name="Castelo-Branco R."/>
            <person name="Eusebio N."/>
            <person name="Adriana R."/>
            <person name="Vieira A."/>
            <person name="Brugerolle De Fraissinette N."/>
            <person name="Rezende De Castro R."/>
            <person name="Schneider M.P."/>
            <person name="Vasconcelos V."/>
            <person name="Leao P.N."/>
        </authorList>
    </citation>
    <scope>NUCLEOTIDE SEQUENCE</scope>
    <source>
        <strain evidence="5">LEGE 07157</strain>
    </source>
</reference>
<dbReference type="EMBL" id="JADEWZ010000012">
    <property type="protein sequence ID" value="MBE9116241.1"/>
    <property type="molecule type" value="Genomic_DNA"/>
</dbReference>
<dbReference type="CDD" id="cd02696">
    <property type="entry name" value="MurNAc-LAA"/>
    <property type="match status" value="1"/>
</dbReference>
<dbReference type="Pfam" id="PF11741">
    <property type="entry name" value="AMIN"/>
    <property type="match status" value="2"/>
</dbReference>
<dbReference type="PANTHER" id="PTHR30404">
    <property type="entry name" value="N-ACETYLMURAMOYL-L-ALANINE AMIDASE"/>
    <property type="match status" value="1"/>
</dbReference>
<name>A0A8J7DW54_9CYAN</name>
<keyword evidence="6" id="KW-1185">Reference proteome</keyword>
<keyword evidence="3" id="KW-0732">Signal</keyword>
<feature type="domain" description="MurNAc-LAA" evidence="4">
    <location>
        <begin position="388"/>
        <end position="495"/>
    </location>
</feature>
<dbReference type="SUPFAM" id="SSF53187">
    <property type="entry name" value="Zn-dependent exopeptidases"/>
    <property type="match status" value="1"/>
</dbReference>
<dbReference type="Gene3D" id="2.60.40.3500">
    <property type="match status" value="1"/>
</dbReference>
<organism evidence="5 6">
    <name type="scientific">Lusitaniella coriacea LEGE 07157</name>
    <dbReference type="NCBI Taxonomy" id="945747"/>
    <lineage>
        <taxon>Bacteria</taxon>
        <taxon>Bacillati</taxon>
        <taxon>Cyanobacteriota</taxon>
        <taxon>Cyanophyceae</taxon>
        <taxon>Spirulinales</taxon>
        <taxon>Lusitaniellaceae</taxon>
        <taxon>Lusitaniella</taxon>
    </lineage>
</organism>
<proteinExistence type="predicted"/>
<dbReference type="InterPro" id="IPR050695">
    <property type="entry name" value="N-acetylmuramoyl_amidase_3"/>
</dbReference>
<gene>
    <name evidence="5" type="ORF">IQ249_10070</name>
</gene>
<dbReference type="InterPro" id="IPR002508">
    <property type="entry name" value="MurNAc-LAA_cat"/>
</dbReference>